<evidence type="ECO:0008006" key="3">
    <source>
        <dbReference type="Google" id="ProtNLM"/>
    </source>
</evidence>
<reference evidence="2" key="1">
    <citation type="submission" date="2016-11" db="EMBL/GenBank/DDBJ databases">
        <authorList>
            <person name="Varghese N."/>
            <person name="Submissions S."/>
        </authorList>
    </citation>
    <scope>NUCLEOTIDE SEQUENCE [LARGE SCALE GENOMIC DNA]</scope>
    <source>
        <strain evidence="2">CGMCC 1.8995</strain>
    </source>
</reference>
<organism evidence="1 2">
    <name type="scientific">Marisediminitalea aggregata</name>
    <dbReference type="NCBI Taxonomy" id="634436"/>
    <lineage>
        <taxon>Bacteria</taxon>
        <taxon>Pseudomonadati</taxon>
        <taxon>Pseudomonadota</taxon>
        <taxon>Gammaproteobacteria</taxon>
        <taxon>Alteromonadales</taxon>
        <taxon>Alteromonadaceae</taxon>
        <taxon>Marisediminitalea</taxon>
    </lineage>
</organism>
<dbReference type="Proteomes" id="UP000184520">
    <property type="component" value="Unassembled WGS sequence"/>
</dbReference>
<dbReference type="EMBL" id="FQWD01000001">
    <property type="protein sequence ID" value="SHF81774.1"/>
    <property type="molecule type" value="Genomic_DNA"/>
</dbReference>
<dbReference type="RefSeq" id="WP_073317305.1">
    <property type="nucleotide sequence ID" value="NZ_FQWD01000001.1"/>
</dbReference>
<sequence length="355" mass="40162">MKVLYGVQGTGNGHIARARIMAEAMAKRDDIDVDFVFSGREPDGYFDMECFGNYRTFNGLTFVTAKGKVSQWQTLKQAKPLTLLRDINQFDVSGYDVLLNDFEPITAWAARRRGLTSISVSHQAAFAYDVPREGESLSDRLIMRAFAPTDIQLGVHWYHFDQPIVPPFIIDKPAIHPSKAHTLVYLPFEELQDIQQLLEPLTEQQFVCFHPKIKTASKQGHIQWNPPSKPGFRQALQHCSGVISNGGFELASESLQLGKKLLVKPLHGQFEQLSNLRTLITLGLCQPLYQLDTDTVEEWLSEPDNEGIEFPNDPTPMLDWLVAGNWSDTKPLCSALWKQVKFGPKTRERLMSLAF</sequence>
<gene>
    <name evidence="1" type="ORF">SAMN05216361_0504</name>
</gene>
<dbReference type="STRING" id="634436.SAMN05216361_0504"/>
<dbReference type="NCBIfam" id="TIGR00661">
    <property type="entry name" value="MJ1255"/>
    <property type="match status" value="1"/>
</dbReference>
<dbReference type="OrthoDB" id="9793805at2"/>
<dbReference type="SUPFAM" id="SSF53756">
    <property type="entry name" value="UDP-Glycosyltransferase/glycogen phosphorylase"/>
    <property type="match status" value="1"/>
</dbReference>
<dbReference type="InterPro" id="IPR005262">
    <property type="entry name" value="MJ1255-like"/>
</dbReference>
<evidence type="ECO:0000313" key="2">
    <source>
        <dbReference type="Proteomes" id="UP000184520"/>
    </source>
</evidence>
<accession>A0A1M5ERL1</accession>
<protein>
    <recommendedName>
        <fullName evidence="3">Glycosyltransferase</fullName>
    </recommendedName>
</protein>
<name>A0A1M5ERL1_9ALTE</name>
<keyword evidence="2" id="KW-1185">Reference proteome</keyword>
<dbReference type="Pfam" id="PF13528">
    <property type="entry name" value="Glyco_trans_1_3"/>
    <property type="match status" value="1"/>
</dbReference>
<proteinExistence type="predicted"/>
<evidence type="ECO:0000313" key="1">
    <source>
        <dbReference type="EMBL" id="SHF81774.1"/>
    </source>
</evidence>
<dbReference type="AlphaFoldDB" id="A0A1M5ERL1"/>